<reference evidence="2" key="2">
    <citation type="submission" date="2020-11" db="EMBL/GenBank/DDBJ databases">
        <authorList>
            <person name="McCartney M.A."/>
            <person name="Auch B."/>
            <person name="Kono T."/>
            <person name="Mallez S."/>
            <person name="Becker A."/>
            <person name="Gohl D.M."/>
            <person name="Silverstein K.A.T."/>
            <person name="Koren S."/>
            <person name="Bechman K.B."/>
            <person name="Herman A."/>
            <person name="Abrahante J.E."/>
            <person name="Garbe J."/>
        </authorList>
    </citation>
    <scope>NUCLEOTIDE SEQUENCE</scope>
    <source>
        <strain evidence="2">Duluth1</strain>
        <tissue evidence="2">Whole animal</tissue>
    </source>
</reference>
<dbReference type="Proteomes" id="UP000828390">
    <property type="component" value="Unassembled WGS sequence"/>
</dbReference>
<keyword evidence="1" id="KW-0732">Signal</keyword>
<feature type="chain" id="PRO_5039527888" evidence="1">
    <location>
        <begin position="21"/>
        <end position="85"/>
    </location>
</feature>
<proteinExistence type="predicted"/>
<gene>
    <name evidence="2" type="ORF">DPMN_016081</name>
</gene>
<keyword evidence="3" id="KW-1185">Reference proteome</keyword>
<reference evidence="2" key="1">
    <citation type="journal article" date="2019" name="bioRxiv">
        <title>The Genome of the Zebra Mussel, Dreissena polymorpha: A Resource for Invasive Species Research.</title>
        <authorList>
            <person name="McCartney M.A."/>
            <person name="Auch B."/>
            <person name="Kono T."/>
            <person name="Mallez S."/>
            <person name="Zhang Y."/>
            <person name="Obille A."/>
            <person name="Becker A."/>
            <person name="Abrahante J.E."/>
            <person name="Garbe J."/>
            <person name="Badalamenti J.P."/>
            <person name="Herman A."/>
            <person name="Mangelson H."/>
            <person name="Liachko I."/>
            <person name="Sullivan S."/>
            <person name="Sone E.D."/>
            <person name="Koren S."/>
            <person name="Silverstein K.A.T."/>
            <person name="Beckman K.B."/>
            <person name="Gohl D.M."/>
        </authorList>
    </citation>
    <scope>NUCLEOTIDE SEQUENCE</scope>
    <source>
        <strain evidence="2">Duluth1</strain>
        <tissue evidence="2">Whole animal</tissue>
    </source>
</reference>
<protein>
    <submittedName>
        <fullName evidence="2">Uncharacterized protein</fullName>
    </submittedName>
</protein>
<comment type="caution">
    <text evidence="2">The sequence shown here is derived from an EMBL/GenBank/DDBJ whole genome shotgun (WGS) entry which is preliminary data.</text>
</comment>
<accession>A0A9D4NCS3</accession>
<dbReference type="EMBL" id="JAIWYP010000001">
    <property type="protein sequence ID" value="KAH3891971.1"/>
    <property type="molecule type" value="Genomic_DNA"/>
</dbReference>
<evidence type="ECO:0000313" key="3">
    <source>
        <dbReference type="Proteomes" id="UP000828390"/>
    </source>
</evidence>
<name>A0A9D4NCS3_DREPO</name>
<dbReference type="AlphaFoldDB" id="A0A9D4NCS3"/>
<feature type="signal peptide" evidence="1">
    <location>
        <begin position="1"/>
        <end position="20"/>
    </location>
</feature>
<organism evidence="2 3">
    <name type="scientific">Dreissena polymorpha</name>
    <name type="common">Zebra mussel</name>
    <name type="synonym">Mytilus polymorpha</name>
    <dbReference type="NCBI Taxonomy" id="45954"/>
    <lineage>
        <taxon>Eukaryota</taxon>
        <taxon>Metazoa</taxon>
        <taxon>Spiralia</taxon>
        <taxon>Lophotrochozoa</taxon>
        <taxon>Mollusca</taxon>
        <taxon>Bivalvia</taxon>
        <taxon>Autobranchia</taxon>
        <taxon>Heteroconchia</taxon>
        <taxon>Euheterodonta</taxon>
        <taxon>Imparidentia</taxon>
        <taxon>Neoheterodontei</taxon>
        <taxon>Myida</taxon>
        <taxon>Dreissenoidea</taxon>
        <taxon>Dreissenidae</taxon>
        <taxon>Dreissena</taxon>
    </lineage>
</organism>
<evidence type="ECO:0000313" key="2">
    <source>
        <dbReference type="EMBL" id="KAH3891971.1"/>
    </source>
</evidence>
<evidence type="ECO:0000256" key="1">
    <source>
        <dbReference type="SAM" id="SignalP"/>
    </source>
</evidence>
<sequence length="85" mass="9799">MIKLMDLIWVALNISLFVEELTRLSKKAKPTRSCDKYHKCFENVCTVDFAITEWIDEYASSDFRSSRSLYGAHDARGSHVLEDPV</sequence>